<sequence length="153" mass="18715">MSYEFPNLIYKFMELYSISEEEAEKIFMDVKIWLWLNAKARTDGFRGLSVNEDLFMLDEMWHAFILFTYEYTQFCHSRFGMYMHHRPTTKAEKDAFKELVVTDRDEAVRIKNEDLDKQYEYILDAVGIEVLERWYLYYPQTYHKVAREELRVK</sequence>
<organism evidence="1 2">
    <name type="scientific">Hymenobacter nitidus</name>
    <dbReference type="NCBI Taxonomy" id="2880929"/>
    <lineage>
        <taxon>Bacteria</taxon>
        <taxon>Pseudomonadati</taxon>
        <taxon>Bacteroidota</taxon>
        <taxon>Cytophagia</taxon>
        <taxon>Cytophagales</taxon>
        <taxon>Hymenobacteraceae</taxon>
        <taxon>Hymenobacter</taxon>
    </lineage>
</organism>
<reference evidence="1" key="1">
    <citation type="submission" date="2021-10" db="EMBL/GenBank/DDBJ databases">
        <authorList>
            <person name="Dean J.D."/>
            <person name="Kim M.K."/>
            <person name="Newey C.N."/>
            <person name="Stoker T.S."/>
            <person name="Thompson D.W."/>
            <person name="Grose J.H."/>
        </authorList>
    </citation>
    <scope>NUCLEOTIDE SEQUENCE</scope>
    <source>
        <strain evidence="1">BT635</strain>
    </source>
</reference>
<accession>A0ABS8ADZ8</accession>
<protein>
    <submittedName>
        <fullName evidence="1">Uncharacterized protein</fullName>
    </submittedName>
</protein>
<dbReference type="RefSeq" id="WP_226186560.1">
    <property type="nucleotide sequence ID" value="NZ_JAJADQ010000006.1"/>
</dbReference>
<evidence type="ECO:0000313" key="1">
    <source>
        <dbReference type="EMBL" id="MCB2378640.1"/>
    </source>
</evidence>
<dbReference type="EMBL" id="JAJADQ010000006">
    <property type="protein sequence ID" value="MCB2378640.1"/>
    <property type="molecule type" value="Genomic_DNA"/>
</dbReference>
<proteinExistence type="predicted"/>
<dbReference type="Proteomes" id="UP001165297">
    <property type="component" value="Unassembled WGS sequence"/>
</dbReference>
<evidence type="ECO:0000313" key="2">
    <source>
        <dbReference type="Proteomes" id="UP001165297"/>
    </source>
</evidence>
<gene>
    <name evidence="1" type="ORF">LGH70_13650</name>
</gene>
<comment type="caution">
    <text evidence="1">The sequence shown here is derived from an EMBL/GenBank/DDBJ whole genome shotgun (WGS) entry which is preliminary data.</text>
</comment>
<name>A0ABS8ADZ8_9BACT</name>
<keyword evidence="2" id="KW-1185">Reference proteome</keyword>